<reference evidence="4 5" key="1">
    <citation type="submission" date="2016-10" db="EMBL/GenBank/DDBJ databases">
        <authorList>
            <person name="de Groot N.N."/>
        </authorList>
    </citation>
    <scope>NUCLEOTIDE SEQUENCE [LARGE SCALE GENOMIC DNA]</scope>
    <source>
        <strain evidence="4 5">DSM 24677</strain>
    </source>
</reference>
<dbReference type="GO" id="GO:0015833">
    <property type="term" value="P:peptide transport"/>
    <property type="evidence" value="ECO:0007669"/>
    <property type="project" value="TreeGrafter"/>
</dbReference>
<dbReference type="Gene3D" id="3.90.76.10">
    <property type="entry name" value="Dipeptide-binding Protein, Domain 1"/>
    <property type="match status" value="1"/>
</dbReference>
<dbReference type="InterPro" id="IPR030678">
    <property type="entry name" value="Peptide/Ni-bd"/>
</dbReference>
<keyword evidence="5" id="KW-1185">Reference proteome</keyword>
<evidence type="ECO:0000259" key="3">
    <source>
        <dbReference type="Pfam" id="PF00496"/>
    </source>
</evidence>
<evidence type="ECO:0000256" key="2">
    <source>
        <dbReference type="ARBA" id="ARBA00005695"/>
    </source>
</evidence>
<sequence length="518" mass="55922">MTFSTNRRSVLLGAGALGATTLLGLSGQPLRAATPSQGGTLRIGIGSFDSGETLDPQVTETKFMQNLQWQIRNNLIEIGAGGVLVPELATSWEANDDLTVWTFKLRSGVEFHNGKTMDADDVVFSINLHRGEESISQSKSLVAVISDVQATAPDEVTITLNGPNAGFPPIMALTNLTIVPADDSNFDAGIGTGAYILETYEPGVKSIVSKNPNYWKADRAHFDSVQMLAIRDVNARTTALQTGEIDAMNSVDPTTAGLLSAMPGIDLIQTQGKVHYAFSMIATDPLFADARVRKAMKLSINRQDMVDKVLNGYGSIANDQPISEAYEYHNPNIAQHEYDPEQAKSLLKAAGAEGLTTTLHASNTPFTGAVDAAQLFSEHAAAAGIKIEVSREPEDGYWSNIWGKKPFFASRWSGRANEDLMLSLAYSREALGGYNATNWDNDAFNVALTAARSERDDAKRRALYGECQALLAEDGGIIAPVWADFLDAKSSKVSTGDAISGDWDLDGNRCAERWWFTA</sequence>
<accession>A0A1H3NHA1</accession>
<dbReference type="PIRSF" id="PIRSF002741">
    <property type="entry name" value="MppA"/>
    <property type="match status" value="1"/>
</dbReference>
<name>A0A1H3NHA1_9RHOB</name>
<organism evidence="4 5">
    <name type="scientific">Lentibacter algarum</name>
    <dbReference type="NCBI Taxonomy" id="576131"/>
    <lineage>
        <taxon>Bacteria</taxon>
        <taxon>Pseudomonadati</taxon>
        <taxon>Pseudomonadota</taxon>
        <taxon>Alphaproteobacteria</taxon>
        <taxon>Rhodobacterales</taxon>
        <taxon>Roseobacteraceae</taxon>
        <taxon>Lentibacter</taxon>
    </lineage>
</organism>
<dbReference type="PROSITE" id="PS51318">
    <property type="entry name" value="TAT"/>
    <property type="match status" value="1"/>
</dbReference>
<evidence type="ECO:0000256" key="1">
    <source>
        <dbReference type="ARBA" id="ARBA00004418"/>
    </source>
</evidence>
<dbReference type="GO" id="GO:1904680">
    <property type="term" value="F:peptide transmembrane transporter activity"/>
    <property type="evidence" value="ECO:0007669"/>
    <property type="project" value="TreeGrafter"/>
</dbReference>
<dbReference type="GO" id="GO:0043190">
    <property type="term" value="C:ATP-binding cassette (ABC) transporter complex"/>
    <property type="evidence" value="ECO:0007669"/>
    <property type="project" value="InterPro"/>
</dbReference>
<evidence type="ECO:0000313" key="5">
    <source>
        <dbReference type="Proteomes" id="UP000199026"/>
    </source>
</evidence>
<dbReference type="Gene3D" id="3.40.190.10">
    <property type="entry name" value="Periplasmic binding protein-like II"/>
    <property type="match status" value="1"/>
</dbReference>
<dbReference type="InterPro" id="IPR039424">
    <property type="entry name" value="SBP_5"/>
</dbReference>
<dbReference type="OrthoDB" id="9803988at2"/>
<dbReference type="CDD" id="cd08503">
    <property type="entry name" value="PBP2_NikA_DppA_OppA_like_17"/>
    <property type="match status" value="1"/>
</dbReference>
<dbReference type="PANTHER" id="PTHR30290">
    <property type="entry name" value="PERIPLASMIC BINDING COMPONENT OF ABC TRANSPORTER"/>
    <property type="match status" value="1"/>
</dbReference>
<dbReference type="SUPFAM" id="SSF53850">
    <property type="entry name" value="Periplasmic binding protein-like II"/>
    <property type="match status" value="1"/>
</dbReference>
<protein>
    <submittedName>
        <fullName evidence="4">Peptide/nickel transport system substrate-binding protein</fullName>
    </submittedName>
</protein>
<dbReference type="GO" id="GO:0030288">
    <property type="term" value="C:outer membrane-bounded periplasmic space"/>
    <property type="evidence" value="ECO:0007669"/>
    <property type="project" value="UniProtKB-ARBA"/>
</dbReference>
<dbReference type="InterPro" id="IPR000914">
    <property type="entry name" value="SBP_5_dom"/>
</dbReference>
<comment type="subcellular location">
    <subcellularLocation>
        <location evidence="1">Periplasm</location>
    </subcellularLocation>
</comment>
<feature type="domain" description="Solute-binding protein family 5" evidence="3">
    <location>
        <begin position="84"/>
        <end position="419"/>
    </location>
</feature>
<dbReference type="Proteomes" id="UP000199026">
    <property type="component" value="Unassembled WGS sequence"/>
</dbReference>
<dbReference type="STRING" id="576131.SAMN05444486_10916"/>
<dbReference type="RefSeq" id="WP_089894544.1">
    <property type="nucleotide sequence ID" value="NZ_CANLAN010000017.1"/>
</dbReference>
<dbReference type="InterPro" id="IPR006311">
    <property type="entry name" value="TAT_signal"/>
</dbReference>
<comment type="similarity">
    <text evidence="2">Belongs to the bacterial solute-binding protein 5 family.</text>
</comment>
<dbReference type="EMBL" id="FNPR01000009">
    <property type="protein sequence ID" value="SDY88271.1"/>
    <property type="molecule type" value="Genomic_DNA"/>
</dbReference>
<evidence type="ECO:0000313" key="4">
    <source>
        <dbReference type="EMBL" id="SDY88271.1"/>
    </source>
</evidence>
<dbReference type="GeneID" id="78125938"/>
<dbReference type="Gene3D" id="3.10.105.10">
    <property type="entry name" value="Dipeptide-binding Protein, Domain 3"/>
    <property type="match status" value="1"/>
</dbReference>
<dbReference type="Pfam" id="PF00496">
    <property type="entry name" value="SBP_bac_5"/>
    <property type="match status" value="1"/>
</dbReference>
<gene>
    <name evidence="4" type="ORF">SAMN05444486_10916</name>
</gene>
<dbReference type="PANTHER" id="PTHR30290:SF83">
    <property type="entry name" value="ABC TRANSPORTER SUBSTRATE-BINDING PROTEIN"/>
    <property type="match status" value="1"/>
</dbReference>
<proteinExistence type="inferred from homology"/>
<dbReference type="AlphaFoldDB" id="A0A1H3NHA1"/>